<dbReference type="NCBIfam" id="NF041043">
    <property type="entry name" value="BPSS1780_fam"/>
    <property type="match status" value="1"/>
</dbReference>
<dbReference type="EMBL" id="CP022684">
    <property type="protein sequence ID" value="AUM12005.1"/>
    <property type="molecule type" value="Genomic_DNA"/>
</dbReference>
<keyword evidence="2" id="KW-1133">Transmembrane helix</keyword>
<feature type="transmembrane region" description="Helical" evidence="2">
    <location>
        <begin position="222"/>
        <end position="241"/>
    </location>
</feature>
<feature type="transmembrane region" description="Helical" evidence="2">
    <location>
        <begin position="50"/>
        <end position="69"/>
    </location>
</feature>
<accession>A0A2K9LKH2</accession>
<feature type="region of interest" description="Disordered" evidence="1">
    <location>
        <begin position="1"/>
        <end position="21"/>
    </location>
</feature>
<dbReference type="AlphaFoldDB" id="A0A2K9LKH2"/>
<keyword evidence="4" id="KW-1185">Reference proteome</keyword>
<dbReference type="KEGG" id="kak:Kalk_06030"/>
<feature type="transmembrane region" description="Helical" evidence="2">
    <location>
        <begin position="151"/>
        <end position="174"/>
    </location>
</feature>
<sequence>MQNDPHSSPYDEPTAAVNLPQGPVKPVSVTAGSGLNWVSDAWALFKSSPWMLIALWLVLLVAVTAANIIPLVGQLLTPVLMAGFIMGVAQLDRGEKLSIESIFAGFKNHAAPLLVLGGIFIVTIILLILVCWLFVALAINAMNSGSGVAVVLGAFLLIAVGAFAILMVVFAMWWSPSLIVFNQQRPWQAMKNAIIAIFRNFIPCLVYGLILLLLYLVVVVTAGLGVIVVGPLVIVSAYTSYKDIFRPV</sequence>
<keyword evidence="2" id="KW-0472">Membrane</keyword>
<reference evidence="4" key="1">
    <citation type="submission" date="2017-08" db="EMBL/GenBank/DDBJ databases">
        <title>Direct submision.</title>
        <authorList>
            <person name="Kim S.-J."/>
            <person name="Rhee S.-K."/>
        </authorList>
    </citation>
    <scope>NUCLEOTIDE SEQUENCE [LARGE SCALE GENOMIC DNA]</scope>
    <source>
        <strain evidence="4">GI5</strain>
    </source>
</reference>
<dbReference type="RefSeq" id="WP_101893342.1">
    <property type="nucleotide sequence ID" value="NZ_CP022684.1"/>
</dbReference>
<evidence type="ECO:0000256" key="1">
    <source>
        <dbReference type="SAM" id="MobiDB-lite"/>
    </source>
</evidence>
<feature type="transmembrane region" description="Helical" evidence="2">
    <location>
        <begin position="113"/>
        <end position="139"/>
    </location>
</feature>
<evidence type="ECO:0000313" key="4">
    <source>
        <dbReference type="Proteomes" id="UP000235116"/>
    </source>
</evidence>
<feature type="transmembrane region" description="Helical" evidence="2">
    <location>
        <begin position="194"/>
        <end position="216"/>
    </location>
</feature>
<protein>
    <recommendedName>
        <fullName evidence="5">Transmembrane protein</fullName>
    </recommendedName>
</protein>
<keyword evidence="2" id="KW-0812">Transmembrane</keyword>
<dbReference type="OrthoDB" id="5298483at2"/>
<proteinExistence type="predicted"/>
<evidence type="ECO:0000256" key="2">
    <source>
        <dbReference type="SAM" id="Phobius"/>
    </source>
</evidence>
<name>A0A2K9LKH2_9GAMM</name>
<gene>
    <name evidence="3" type="ORF">Kalk_06030</name>
</gene>
<evidence type="ECO:0008006" key="5">
    <source>
        <dbReference type="Google" id="ProtNLM"/>
    </source>
</evidence>
<dbReference type="Proteomes" id="UP000235116">
    <property type="component" value="Chromosome"/>
</dbReference>
<evidence type="ECO:0000313" key="3">
    <source>
        <dbReference type="EMBL" id="AUM12005.1"/>
    </source>
</evidence>
<organism evidence="3 4">
    <name type="scientific">Ketobacter alkanivorans</name>
    <dbReference type="NCBI Taxonomy" id="1917421"/>
    <lineage>
        <taxon>Bacteria</taxon>
        <taxon>Pseudomonadati</taxon>
        <taxon>Pseudomonadota</taxon>
        <taxon>Gammaproteobacteria</taxon>
        <taxon>Pseudomonadales</taxon>
        <taxon>Ketobacteraceae</taxon>
        <taxon>Ketobacter</taxon>
    </lineage>
</organism>
<dbReference type="InterPro" id="IPR047798">
    <property type="entry name" value="BPSS1780-like"/>
</dbReference>